<dbReference type="CDD" id="cd15795">
    <property type="entry name" value="PMEI-Pla_a_1_like"/>
    <property type="match status" value="1"/>
</dbReference>
<dbReference type="Gene3D" id="1.20.140.40">
    <property type="entry name" value="Invertase/pectin methylesterase inhibitor family protein"/>
    <property type="match status" value="1"/>
</dbReference>
<gene>
    <name evidence="3" type="ORF">Bca52824_068896</name>
</gene>
<evidence type="ECO:0000313" key="4">
    <source>
        <dbReference type="Proteomes" id="UP000886595"/>
    </source>
</evidence>
<dbReference type="InterPro" id="IPR006501">
    <property type="entry name" value="Pectinesterase_inhib_dom"/>
</dbReference>
<dbReference type="InterPro" id="IPR034088">
    <property type="entry name" value="Pla_a_1-like"/>
</dbReference>
<dbReference type="EMBL" id="JAAMPC010000014">
    <property type="protein sequence ID" value="KAG2261817.1"/>
    <property type="molecule type" value="Genomic_DNA"/>
</dbReference>
<dbReference type="AlphaFoldDB" id="A0A8X7Q2E3"/>
<dbReference type="Proteomes" id="UP000886595">
    <property type="component" value="Unassembled WGS sequence"/>
</dbReference>
<dbReference type="SUPFAM" id="SSF101148">
    <property type="entry name" value="Plant invertase/pectin methylesterase inhibitor"/>
    <property type="match status" value="1"/>
</dbReference>
<accession>A0A8X7Q2E3</accession>
<evidence type="ECO:0000313" key="3">
    <source>
        <dbReference type="EMBL" id="KAG2261817.1"/>
    </source>
</evidence>
<sequence length="187" mass="21350">MKMLMYIVVFVILFNGCMANTEADKLIEKSCKTISEFLFVNSIPHFEKDCVATLKENPESQKARNIDDLIMVGANNAMSNLTNLKRTVENIIKERKYKSSLSKKLLEECLKLYSKSARLLTSGLNKLKKGKFEKAQFDIGDADEAPIFCELKFNGDNQQISPVKKENNILLTMIYVPDVFIILREKL</sequence>
<dbReference type="PANTHER" id="PTHR31890:SF23">
    <property type="entry name" value="PECTINESTERASE INHIBITOR DOMAIN-CONTAINING PROTEIN"/>
    <property type="match status" value="1"/>
</dbReference>
<keyword evidence="4" id="KW-1185">Reference proteome</keyword>
<dbReference type="PANTHER" id="PTHR31890">
    <property type="entry name" value="PLANT INVERTASE/PECTIN METHYLESTERASE INHIBITOR SUPERFAMILY PROTEIN"/>
    <property type="match status" value="1"/>
</dbReference>
<protein>
    <recommendedName>
        <fullName evidence="2">Pectinesterase inhibitor domain-containing protein</fullName>
    </recommendedName>
</protein>
<dbReference type="NCBIfam" id="TIGR01614">
    <property type="entry name" value="PME_inhib"/>
    <property type="match status" value="1"/>
</dbReference>
<dbReference type="OrthoDB" id="1086248at2759"/>
<evidence type="ECO:0000256" key="1">
    <source>
        <dbReference type="SAM" id="SignalP"/>
    </source>
</evidence>
<feature type="signal peptide" evidence="1">
    <location>
        <begin position="1"/>
        <end position="19"/>
    </location>
</feature>
<comment type="caution">
    <text evidence="3">The sequence shown here is derived from an EMBL/GenBank/DDBJ whole genome shotgun (WGS) entry which is preliminary data.</text>
</comment>
<dbReference type="SMART" id="SM00856">
    <property type="entry name" value="PMEI"/>
    <property type="match status" value="1"/>
</dbReference>
<reference evidence="3 4" key="1">
    <citation type="submission" date="2020-02" db="EMBL/GenBank/DDBJ databases">
        <authorList>
            <person name="Ma Q."/>
            <person name="Huang Y."/>
            <person name="Song X."/>
            <person name="Pei D."/>
        </authorList>
    </citation>
    <scope>NUCLEOTIDE SEQUENCE [LARGE SCALE GENOMIC DNA]</scope>
    <source>
        <strain evidence="3">Sxm20200214</strain>
        <tissue evidence="3">Leaf</tissue>
    </source>
</reference>
<dbReference type="InterPro" id="IPR035513">
    <property type="entry name" value="Invertase/methylesterase_inhib"/>
</dbReference>
<keyword evidence="1" id="KW-0732">Signal</keyword>
<proteinExistence type="predicted"/>
<feature type="domain" description="Pectinesterase inhibitor" evidence="2">
    <location>
        <begin position="22"/>
        <end position="173"/>
    </location>
</feature>
<dbReference type="Pfam" id="PF04043">
    <property type="entry name" value="PMEI"/>
    <property type="match status" value="1"/>
</dbReference>
<feature type="chain" id="PRO_5036466822" description="Pectinesterase inhibitor domain-containing protein" evidence="1">
    <location>
        <begin position="20"/>
        <end position="187"/>
    </location>
</feature>
<name>A0A8X7Q2E3_BRACI</name>
<organism evidence="3 4">
    <name type="scientific">Brassica carinata</name>
    <name type="common">Ethiopian mustard</name>
    <name type="synonym">Abyssinian cabbage</name>
    <dbReference type="NCBI Taxonomy" id="52824"/>
    <lineage>
        <taxon>Eukaryota</taxon>
        <taxon>Viridiplantae</taxon>
        <taxon>Streptophyta</taxon>
        <taxon>Embryophyta</taxon>
        <taxon>Tracheophyta</taxon>
        <taxon>Spermatophyta</taxon>
        <taxon>Magnoliopsida</taxon>
        <taxon>eudicotyledons</taxon>
        <taxon>Gunneridae</taxon>
        <taxon>Pentapetalae</taxon>
        <taxon>rosids</taxon>
        <taxon>malvids</taxon>
        <taxon>Brassicales</taxon>
        <taxon>Brassicaceae</taxon>
        <taxon>Brassiceae</taxon>
        <taxon>Brassica</taxon>
    </lineage>
</organism>
<evidence type="ECO:0000259" key="2">
    <source>
        <dbReference type="SMART" id="SM00856"/>
    </source>
</evidence>
<dbReference type="GO" id="GO:0004857">
    <property type="term" value="F:enzyme inhibitor activity"/>
    <property type="evidence" value="ECO:0007669"/>
    <property type="project" value="InterPro"/>
</dbReference>